<dbReference type="EMBL" id="CM042882">
    <property type="protein sequence ID" value="KAI4383221.1"/>
    <property type="molecule type" value="Genomic_DNA"/>
</dbReference>
<comment type="caution">
    <text evidence="1">The sequence shown here is derived from an EMBL/GenBank/DDBJ whole genome shotgun (WGS) entry which is preliminary data.</text>
</comment>
<gene>
    <name evidence="1" type="ORF">MLD38_009087</name>
</gene>
<protein>
    <submittedName>
        <fullName evidence="1">Uncharacterized protein</fullName>
    </submittedName>
</protein>
<sequence>MLVDERGVAGLGGDFLRNSFGSILWLVPHADSIVKLTARCEVCCKKACFSLRKRQKKQTELTGGFDMDMPPTCRATFNYSLTLRKRTPERMLCVLMHKLFSRLLCPQFAELLKFDFVPVMI</sequence>
<keyword evidence="2" id="KW-1185">Reference proteome</keyword>
<dbReference type="Proteomes" id="UP001057402">
    <property type="component" value="Chromosome 3"/>
</dbReference>
<organism evidence="1 2">
    <name type="scientific">Melastoma candidum</name>
    <dbReference type="NCBI Taxonomy" id="119954"/>
    <lineage>
        <taxon>Eukaryota</taxon>
        <taxon>Viridiplantae</taxon>
        <taxon>Streptophyta</taxon>
        <taxon>Embryophyta</taxon>
        <taxon>Tracheophyta</taxon>
        <taxon>Spermatophyta</taxon>
        <taxon>Magnoliopsida</taxon>
        <taxon>eudicotyledons</taxon>
        <taxon>Gunneridae</taxon>
        <taxon>Pentapetalae</taxon>
        <taxon>rosids</taxon>
        <taxon>malvids</taxon>
        <taxon>Myrtales</taxon>
        <taxon>Melastomataceae</taxon>
        <taxon>Melastomatoideae</taxon>
        <taxon>Melastomateae</taxon>
        <taxon>Melastoma</taxon>
    </lineage>
</organism>
<evidence type="ECO:0000313" key="2">
    <source>
        <dbReference type="Proteomes" id="UP001057402"/>
    </source>
</evidence>
<evidence type="ECO:0000313" key="1">
    <source>
        <dbReference type="EMBL" id="KAI4383221.1"/>
    </source>
</evidence>
<name>A0ACB9RVJ9_9MYRT</name>
<reference evidence="2" key="1">
    <citation type="journal article" date="2023" name="Front. Plant Sci.">
        <title>Chromosomal-level genome assembly of Melastoma candidum provides insights into trichome evolution.</title>
        <authorList>
            <person name="Zhong Y."/>
            <person name="Wu W."/>
            <person name="Sun C."/>
            <person name="Zou P."/>
            <person name="Liu Y."/>
            <person name="Dai S."/>
            <person name="Zhou R."/>
        </authorList>
    </citation>
    <scope>NUCLEOTIDE SEQUENCE [LARGE SCALE GENOMIC DNA]</scope>
</reference>
<accession>A0ACB9RVJ9</accession>
<proteinExistence type="predicted"/>